<gene>
    <name evidence="1" type="ORF">AVEN_9821_1</name>
</gene>
<dbReference type="EMBL" id="BGPR01000671">
    <property type="protein sequence ID" value="GBM30946.1"/>
    <property type="molecule type" value="Genomic_DNA"/>
</dbReference>
<organism evidence="1 2">
    <name type="scientific">Araneus ventricosus</name>
    <name type="common">Orbweaver spider</name>
    <name type="synonym">Epeira ventricosa</name>
    <dbReference type="NCBI Taxonomy" id="182803"/>
    <lineage>
        <taxon>Eukaryota</taxon>
        <taxon>Metazoa</taxon>
        <taxon>Ecdysozoa</taxon>
        <taxon>Arthropoda</taxon>
        <taxon>Chelicerata</taxon>
        <taxon>Arachnida</taxon>
        <taxon>Araneae</taxon>
        <taxon>Araneomorphae</taxon>
        <taxon>Entelegynae</taxon>
        <taxon>Araneoidea</taxon>
        <taxon>Araneidae</taxon>
        <taxon>Araneus</taxon>
    </lineage>
</organism>
<dbReference type="Proteomes" id="UP000499080">
    <property type="component" value="Unassembled WGS sequence"/>
</dbReference>
<accession>A0A4Y2ESD8</accession>
<dbReference type="PANTHER" id="PTHR46601">
    <property type="entry name" value="ULP_PROTEASE DOMAIN-CONTAINING PROTEIN"/>
    <property type="match status" value="1"/>
</dbReference>
<keyword evidence="2" id="KW-1185">Reference proteome</keyword>
<comment type="caution">
    <text evidence="1">The sequence shown here is derived from an EMBL/GenBank/DDBJ whole genome shotgun (WGS) entry which is preliminary data.</text>
</comment>
<evidence type="ECO:0000313" key="2">
    <source>
        <dbReference type="Proteomes" id="UP000499080"/>
    </source>
</evidence>
<protein>
    <submittedName>
        <fullName evidence="1">Uncharacterized protein</fullName>
    </submittedName>
</protein>
<name>A0A4Y2ESD8_ARAVE</name>
<proteinExistence type="predicted"/>
<sequence>MVHRCDNCPSVEILKEKLMFSNELEMINEISYKQWMKTDGAELKTIITSVDEFVENLDAKLSTLCTHHFFTKAQSGLLSSRIVSQGISHVKQLSLASPRSEIQRRDLCTNVRPTRSHCPVAEPRGKKESSGFYGKTNLPLVSLSAHPRMLLEQISRCRQPYRLEGKFHCSCGLRARWITSWSEISIRYFAYLILASLCIEKQLATRKIPVGGKQPGLNRVIATFIGSRIMAFSDGEGFSFGIQPCLISVTPPLPTVEKNQTPPPWVSGSRETPKPVEKTQRSRVVMVLLMVHWGLHP</sequence>
<dbReference type="PANTHER" id="PTHR46601:SF1">
    <property type="entry name" value="ADF-H DOMAIN-CONTAINING PROTEIN"/>
    <property type="match status" value="1"/>
</dbReference>
<dbReference type="AlphaFoldDB" id="A0A4Y2ESD8"/>
<evidence type="ECO:0000313" key="1">
    <source>
        <dbReference type="EMBL" id="GBM30946.1"/>
    </source>
</evidence>
<reference evidence="1 2" key="1">
    <citation type="journal article" date="2019" name="Sci. Rep.">
        <title>Orb-weaving spider Araneus ventricosus genome elucidates the spidroin gene catalogue.</title>
        <authorList>
            <person name="Kono N."/>
            <person name="Nakamura H."/>
            <person name="Ohtoshi R."/>
            <person name="Moran D.A.P."/>
            <person name="Shinohara A."/>
            <person name="Yoshida Y."/>
            <person name="Fujiwara M."/>
            <person name="Mori M."/>
            <person name="Tomita M."/>
            <person name="Arakawa K."/>
        </authorList>
    </citation>
    <scope>NUCLEOTIDE SEQUENCE [LARGE SCALE GENOMIC DNA]</scope>
</reference>